<dbReference type="EMBL" id="HBIS01005932">
    <property type="protein sequence ID" value="CAE0611519.1"/>
    <property type="molecule type" value="Transcribed_RNA"/>
</dbReference>
<keyword evidence="2" id="KW-1133">Transmembrane helix</keyword>
<keyword evidence="2" id="KW-0472">Membrane</keyword>
<sequence>MARASNAATQSHGPPASADAASVERSLQRASCRARDGCSLVEACLRHRGGRDHGKAFFERVFPALVGRIVGVQGDAWLSSATEADAEALLRLLRAEGALLHAIREADVHQEVRFAFPTKWLPKRTQLLLRSEEGCRILGQMPHYASHLASDGMGGARVQVSLFEYLGFWLAVFATKGSARPARDGQGTAAGIVHEFTSAAHFVKDIVTHHHSTDGKPLYQRLLEQLLDDYLSASNCRTINQAALQGFQGDFGGILFADFISSARGGSSSILAMGNSLLNILLDFWLSDASDVIDLQLRHPHPALESPSRVSPGMQSPFTSQDSSMRHTSPIRASQSVAAYAYQPPSKDLCNAIRLLVTHLLPREEGPGPDNQESKDMVGGWTNDMSPLRPQKLFQTPARYGSSSQDVPTQGCQTFVPLQKPLYRFLRKAFLLWPEETTASMSPVTDVWLTYIAPWRAVATEWDARFKPKSSPKGQQVKSAMKTKVMMSTEEWRNPTLEMLSGGFNAYWRSYVGQNLPFYNLLLYYFIETTCKRAQYHAERAVRNLVIVLRALDASPGLVDLMKDAEEAYAKHMNDSNAYGKPAHSLADFMPLLASQLDTWEIQQEGSPLEFKLFSSERVKKMLHALLVRIHSDAVHKLPTAVSERYRNLLKDSIKRVFGYEVSSASLDSLEEQHSAGLEYLGDKRAWCLPKHSWKDVAYKGDSFDRPICSNEVACLVRILVRWSNLINAKLGLGGGTSQREDDKRAHWMVVALRKWANRRQLRVNLRPLAEVQSMGWLVGLGLILFLFLWS</sequence>
<name>A0A7S3UF17_9CHLO</name>
<protein>
    <submittedName>
        <fullName evidence="3">Uncharacterized protein</fullName>
    </submittedName>
</protein>
<evidence type="ECO:0000313" key="3">
    <source>
        <dbReference type="EMBL" id="CAE0611519.1"/>
    </source>
</evidence>
<feature type="compositionally biased region" description="Polar residues" evidence="1">
    <location>
        <begin position="313"/>
        <end position="329"/>
    </location>
</feature>
<feature type="compositionally biased region" description="Basic and acidic residues" evidence="1">
    <location>
        <begin position="362"/>
        <end position="376"/>
    </location>
</feature>
<organism evidence="3">
    <name type="scientific">Picocystis salinarum</name>
    <dbReference type="NCBI Taxonomy" id="88271"/>
    <lineage>
        <taxon>Eukaryota</taxon>
        <taxon>Viridiplantae</taxon>
        <taxon>Chlorophyta</taxon>
        <taxon>Picocystophyceae</taxon>
        <taxon>Picocystales</taxon>
        <taxon>Picocystaceae</taxon>
        <taxon>Picocystis</taxon>
    </lineage>
</organism>
<proteinExistence type="predicted"/>
<feature type="compositionally biased region" description="Polar residues" evidence="1">
    <location>
        <begin position="1"/>
        <end position="12"/>
    </location>
</feature>
<evidence type="ECO:0000256" key="2">
    <source>
        <dbReference type="SAM" id="Phobius"/>
    </source>
</evidence>
<feature type="transmembrane region" description="Helical" evidence="2">
    <location>
        <begin position="774"/>
        <end position="790"/>
    </location>
</feature>
<accession>A0A7S3UF17</accession>
<evidence type="ECO:0000256" key="1">
    <source>
        <dbReference type="SAM" id="MobiDB-lite"/>
    </source>
</evidence>
<dbReference type="PANTHER" id="PTHR31801">
    <property type="entry name" value="ALTERED INHERITANCE OF MITOCHONDRIA PROTEIN 24, MITOCHONDRIAL"/>
    <property type="match status" value="1"/>
</dbReference>
<feature type="region of interest" description="Disordered" evidence="1">
    <location>
        <begin position="362"/>
        <end position="384"/>
    </location>
</feature>
<keyword evidence="2" id="KW-0812">Transmembrane</keyword>
<feature type="region of interest" description="Disordered" evidence="1">
    <location>
        <begin position="303"/>
        <end position="329"/>
    </location>
</feature>
<dbReference type="AlphaFoldDB" id="A0A7S3UF17"/>
<feature type="region of interest" description="Disordered" evidence="1">
    <location>
        <begin position="1"/>
        <end position="22"/>
    </location>
</feature>
<reference evidence="3" key="1">
    <citation type="submission" date="2021-01" db="EMBL/GenBank/DDBJ databases">
        <authorList>
            <person name="Corre E."/>
            <person name="Pelletier E."/>
            <person name="Niang G."/>
            <person name="Scheremetjew M."/>
            <person name="Finn R."/>
            <person name="Kale V."/>
            <person name="Holt S."/>
            <person name="Cochrane G."/>
            <person name="Meng A."/>
            <person name="Brown T."/>
            <person name="Cohen L."/>
        </authorList>
    </citation>
    <scope>NUCLEOTIDE SEQUENCE</scope>
    <source>
        <strain evidence="3">CCMP1897</strain>
    </source>
</reference>
<gene>
    <name evidence="3" type="ORF">PSAL00342_LOCUS5354</name>
</gene>
<dbReference type="PANTHER" id="PTHR31801:SF1">
    <property type="entry name" value="SPHINGOMYELIN PHOSPHODIESTERASE"/>
    <property type="match status" value="1"/>
</dbReference>